<dbReference type="GO" id="GO:0015628">
    <property type="term" value="P:protein secretion by the type II secretion system"/>
    <property type="evidence" value="ECO:0007669"/>
    <property type="project" value="InterPro"/>
</dbReference>
<evidence type="ECO:0000256" key="7">
    <source>
        <dbReference type="ARBA" id="ARBA00022989"/>
    </source>
</evidence>
<gene>
    <name evidence="13" type="ORF">AU255_02675</name>
</gene>
<sequence length="175" mass="18474">MTRLKQTGFTLTELMVVIAIVGILAAVAVPSFNDSIERSRLVSASEAVIADLRWARSEAIKRNRKTRVTYTTGASWSYTIIVDSNNNDTYGDTVGGIADETIKSVTGSNFPSTSISSVAFSSVAYTTFDPVRGTASAGNVILTSSAYSIKATVSTLGRTKLCAVSSSFSGYSVCP</sequence>
<evidence type="ECO:0000256" key="3">
    <source>
        <dbReference type="ARBA" id="ARBA00022475"/>
    </source>
</evidence>
<evidence type="ECO:0000256" key="2">
    <source>
        <dbReference type="ARBA" id="ARBA00021549"/>
    </source>
</evidence>
<dbReference type="InterPro" id="IPR045584">
    <property type="entry name" value="Pilin-like"/>
</dbReference>
<dbReference type="GO" id="GO:0005886">
    <property type="term" value="C:plasma membrane"/>
    <property type="evidence" value="ECO:0007669"/>
    <property type="project" value="UniProtKB-SubCell"/>
</dbReference>
<organism evidence="13 14">
    <name type="scientific">Methyloprofundus sedimenti</name>
    <dbReference type="NCBI Taxonomy" id="1420851"/>
    <lineage>
        <taxon>Bacteria</taxon>
        <taxon>Pseudomonadati</taxon>
        <taxon>Pseudomonadota</taxon>
        <taxon>Gammaproteobacteria</taxon>
        <taxon>Methylococcales</taxon>
        <taxon>Methylococcaceae</taxon>
        <taxon>Methyloprofundus</taxon>
    </lineage>
</organism>
<evidence type="ECO:0000256" key="5">
    <source>
        <dbReference type="ARBA" id="ARBA00022519"/>
    </source>
</evidence>
<evidence type="ECO:0000256" key="9">
    <source>
        <dbReference type="ARBA" id="ARBA00025772"/>
    </source>
</evidence>
<evidence type="ECO:0000313" key="14">
    <source>
        <dbReference type="Proteomes" id="UP000191980"/>
    </source>
</evidence>
<dbReference type="NCBIfam" id="TIGR02532">
    <property type="entry name" value="IV_pilin_GFxxxE"/>
    <property type="match status" value="1"/>
</dbReference>
<dbReference type="STRING" id="1420851.AU255_02675"/>
<comment type="subcellular location">
    <subcellularLocation>
        <location evidence="1">Cell inner membrane</location>
        <topology evidence="1">Single-pass membrane protein</topology>
    </subcellularLocation>
</comment>
<comment type="caution">
    <text evidence="13">The sequence shown here is derived from an EMBL/GenBank/DDBJ whole genome shotgun (WGS) entry which is preliminary data.</text>
</comment>
<keyword evidence="7 11" id="KW-1133">Transmembrane helix</keyword>
<name>A0A1V8MAQ9_9GAMM</name>
<dbReference type="Gene3D" id="3.30.700.10">
    <property type="entry name" value="Glycoprotein, Type 4 Pilin"/>
    <property type="match status" value="1"/>
</dbReference>
<keyword evidence="6 11" id="KW-0812">Transmembrane</keyword>
<dbReference type="PANTHER" id="PTHR30093">
    <property type="entry name" value="GENERAL SECRETION PATHWAY PROTEIN G"/>
    <property type="match status" value="1"/>
</dbReference>
<dbReference type="GO" id="GO:0015627">
    <property type="term" value="C:type II protein secretion system complex"/>
    <property type="evidence" value="ECO:0007669"/>
    <property type="project" value="InterPro"/>
</dbReference>
<reference evidence="13 14" key="1">
    <citation type="submission" date="2015-12" db="EMBL/GenBank/DDBJ databases">
        <authorList>
            <person name="Shamseldin A."/>
            <person name="Moawad H."/>
            <person name="Abd El-Rahim W.M."/>
            <person name="Sadowsky M.J."/>
        </authorList>
    </citation>
    <scope>NUCLEOTIDE SEQUENCE [LARGE SCALE GENOMIC DNA]</scope>
    <source>
        <strain evidence="13 14">WF1</strain>
    </source>
</reference>
<dbReference type="EMBL" id="LPUF01000001">
    <property type="protein sequence ID" value="OQK18659.1"/>
    <property type="molecule type" value="Genomic_DNA"/>
</dbReference>
<keyword evidence="4" id="KW-0488">Methylation</keyword>
<evidence type="ECO:0000256" key="10">
    <source>
        <dbReference type="ARBA" id="ARBA00030775"/>
    </source>
</evidence>
<dbReference type="InterPro" id="IPR022346">
    <property type="entry name" value="T2SS_GspH"/>
</dbReference>
<dbReference type="SUPFAM" id="SSF54523">
    <property type="entry name" value="Pili subunits"/>
    <property type="match status" value="1"/>
</dbReference>
<keyword evidence="5" id="KW-0997">Cell inner membrane</keyword>
<dbReference type="Pfam" id="PF07963">
    <property type="entry name" value="N_methyl"/>
    <property type="match status" value="1"/>
</dbReference>
<dbReference type="Proteomes" id="UP000191980">
    <property type="component" value="Unassembled WGS sequence"/>
</dbReference>
<dbReference type="InterPro" id="IPR012902">
    <property type="entry name" value="N_methyl_site"/>
</dbReference>
<comment type="similarity">
    <text evidence="9">Belongs to the GSP H family.</text>
</comment>
<evidence type="ECO:0000256" key="8">
    <source>
        <dbReference type="ARBA" id="ARBA00023136"/>
    </source>
</evidence>
<keyword evidence="3" id="KW-1003">Cell membrane</keyword>
<evidence type="ECO:0000256" key="1">
    <source>
        <dbReference type="ARBA" id="ARBA00004377"/>
    </source>
</evidence>
<protein>
    <recommendedName>
        <fullName evidence="2">Type II secretion system protein H</fullName>
    </recommendedName>
    <alternativeName>
        <fullName evidence="10">General secretion pathway protein H</fullName>
    </alternativeName>
</protein>
<feature type="transmembrane region" description="Helical" evidence="11">
    <location>
        <begin position="12"/>
        <end position="32"/>
    </location>
</feature>
<dbReference type="AlphaFoldDB" id="A0A1V8MAQ9"/>
<evidence type="ECO:0000313" key="13">
    <source>
        <dbReference type="EMBL" id="OQK18659.1"/>
    </source>
</evidence>
<evidence type="ECO:0000256" key="6">
    <source>
        <dbReference type="ARBA" id="ARBA00022692"/>
    </source>
</evidence>
<accession>A0A1V8MAQ9</accession>
<evidence type="ECO:0000256" key="11">
    <source>
        <dbReference type="SAM" id="Phobius"/>
    </source>
</evidence>
<dbReference type="Pfam" id="PF12019">
    <property type="entry name" value="GspH"/>
    <property type="match status" value="1"/>
</dbReference>
<evidence type="ECO:0000259" key="12">
    <source>
        <dbReference type="Pfam" id="PF12019"/>
    </source>
</evidence>
<keyword evidence="14" id="KW-1185">Reference proteome</keyword>
<evidence type="ECO:0000256" key="4">
    <source>
        <dbReference type="ARBA" id="ARBA00022481"/>
    </source>
</evidence>
<feature type="domain" description="General secretion pathway GspH" evidence="12">
    <location>
        <begin position="44"/>
        <end position="157"/>
    </location>
</feature>
<proteinExistence type="inferred from homology"/>
<keyword evidence="8 11" id="KW-0472">Membrane</keyword>